<dbReference type="AlphaFoldDB" id="A0A8J5X8D9"/>
<evidence type="ECO:0000256" key="1">
    <source>
        <dbReference type="ARBA" id="ARBA00004141"/>
    </source>
</evidence>
<accession>A0A8J5X8D9</accession>
<dbReference type="InterPro" id="IPR023395">
    <property type="entry name" value="MCP_dom_sf"/>
</dbReference>
<dbReference type="InterPro" id="IPR018108">
    <property type="entry name" value="MCP_transmembrane"/>
</dbReference>
<evidence type="ECO:0000256" key="10">
    <source>
        <dbReference type="SAM" id="MobiDB-lite"/>
    </source>
</evidence>
<evidence type="ECO:0000256" key="4">
    <source>
        <dbReference type="ARBA" id="ARBA00022692"/>
    </source>
</evidence>
<keyword evidence="6" id="KW-1133">Transmembrane helix</keyword>
<evidence type="ECO:0000313" key="12">
    <source>
        <dbReference type="Proteomes" id="UP000751190"/>
    </source>
</evidence>
<dbReference type="Pfam" id="PF00153">
    <property type="entry name" value="Mito_carr"/>
    <property type="match status" value="3"/>
</dbReference>
<dbReference type="PROSITE" id="PS50920">
    <property type="entry name" value="SOLCAR"/>
    <property type="match status" value="3"/>
</dbReference>
<evidence type="ECO:0000256" key="2">
    <source>
        <dbReference type="ARBA" id="ARBA00006375"/>
    </source>
</evidence>
<feature type="region of interest" description="Disordered" evidence="10">
    <location>
        <begin position="276"/>
        <end position="305"/>
    </location>
</feature>
<evidence type="ECO:0000256" key="8">
    <source>
        <dbReference type="PROSITE-ProRule" id="PRU00282"/>
    </source>
</evidence>
<dbReference type="SUPFAM" id="SSF103506">
    <property type="entry name" value="Mitochondrial carrier"/>
    <property type="match status" value="1"/>
</dbReference>
<feature type="repeat" description="Solcar" evidence="8">
    <location>
        <begin position="90"/>
        <end position="172"/>
    </location>
</feature>
<evidence type="ECO:0000256" key="9">
    <source>
        <dbReference type="RuleBase" id="RU000488"/>
    </source>
</evidence>
<keyword evidence="7 8" id="KW-0472">Membrane</keyword>
<dbReference type="PANTHER" id="PTHR45667">
    <property type="entry name" value="S-ADENOSYLMETHIONINE MITOCHONDRIAL CARRIER PROTEIN"/>
    <property type="match status" value="1"/>
</dbReference>
<comment type="similarity">
    <text evidence="2 9">Belongs to the mitochondrial carrier (TC 2.A.29) family.</text>
</comment>
<feature type="repeat" description="Solcar" evidence="8">
    <location>
        <begin position="181"/>
        <end position="265"/>
    </location>
</feature>
<evidence type="ECO:0000256" key="6">
    <source>
        <dbReference type="ARBA" id="ARBA00022989"/>
    </source>
</evidence>
<organism evidence="11 12">
    <name type="scientific">Diacronema lutheri</name>
    <name type="common">Unicellular marine alga</name>
    <name type="synonym">Monochrysis lutheri</name>
    <dbReference type="NCBI Taxonomy" id="2081491"/>
    <lineage>
        <taxon>Eukaryota</taxon>
        <taxon>Haptista</taxon>
        <taxon>Haptophyta</taxon>
        <taxon>Pavlovophyceae</taxon>
        <taxon>Pavlovales</taxon>
        <taxon>Pavlovaceae</taxon>
        <taxon>Diacronema</taxon>
    </lineage>
</organism>
<evidence type="ECO:0000256" key="5">
    <source>
        <dbReference type="ARBA" id="ARBA00022737"/>
    </source>
</evidence>
<keyword evidence="4 8" id="KW-0812">Transmembrane</keyword>
<protein>
    <submittedName>
        <fullName evidence="11">Uncharacterized protein</fullName>
    </submittedName>
</protein>
<comment type="subcellular location">
    <subcellularLocation>
        <location evidence="1">Membrane</location>
        <topology evidence="1">Multi-pass membrane protein</topology>
    </subcellularLocation>
</comment>
<keyword evidence="3 9" id="KW-0813">Transport</keyword>
<comment type="caution">
    <text evidence="11">The sequence shown here is derived from an EMBL/GenBank/DDBJ whole genome shotgun (WGS) entry which is preliminary data.</text>
</comment>
<gene>
    <name evidence="11" type="ORF">KFE25_011441</name>
</gene>
<keyword evidence="5" id="KW-0677">Repeat</keyword>
<evidence type="ECO:0000313" key="11">
    <source>
        <dbReference type="EMBL" id="KAG8460666.1"/>
    </source>
</evidence>
<reference evidence="11" key="1">
    <citation type="submission" date="2021-05" db="EMBL/GenBank/DDBJ databases">
        <title>The genome of the haptophyte Pavlova lutheri (Diacronema luteri, Pavlovales) - a model for lipid biosynthesis in eukaryotic algae.</title>
        <authorList>
            <person name="Hulatt C.J."/>
            <person name="Posewitz M.C."/>
        </authorList>
    </citation>
    <scope>NUCLEOTIDE SEQUENCE</scope>
    <source>
        <strain evidence="11">NIVA-4/92</strain>
    </source>
</reference>
<evidence type="ECO:0000256" key="7">
    <source>
        <dbReference type="ARBA" id="ARBA00023136"/>
    </source>
</evidence>
<sequence length="305" mass="32616">MSTDLNRRQFASSLIAGSVAGTSTDCIFFPIDTLKTRLQAAEGFRKAGGFRHLEKGVVAVVAGSAPAAALFFGAYTLAKTELSGALPGAPDAAVHMAAAIVGEVVESVVRVPTELVKQRMQAGRHASSPAAVRDIVAASGVRGLFRGYASTLARDIPFALIQFPLYESLRQSYAERARRQPTAVEAALAGSAAGAVAAAITTPLDVAKTRIMLSQDHSTGVHVMIRRIWREEGPRRLFAGVAPRVLWISFGGFWFFGSFEMANQLLLREVFKEPRAVGDSSPDLSAPTRWRGRADSSAEGTRMRA</sequence>
<evidence type="ECO:0000256" key="3">
    <source>
        <dbReference type="ARBA" id="ARBA00022448"/>
    </source>
</evidence>
<dbReference type="GO" id="GO:0016020">
    <property type="term" value="C:membrane"/>
    <property type="evidence" value="ECO:0007669"/>
    <property type="project" value="UniProtKB-SubCell"/>
</dbReference>
<dbReference type="Gene3D" id="1.50.40.10">
    <property type="entry name" value="Mitochondrial carrier domain"/>
    <property type="match status" value="1"/>
</dbReference>
<name>A0A8J5X8D9_DIALT</name>
<dbReference type="OMA" id="NILYEEX"/>
<keyword evidence="12" id="KW-1185">Reference proteome</keyword>
<dbReference type="OrthoDB" id="415315at2759"/>
<proteinExistence type="inferred from homology"/>
<feature type="repeat" description="Solcar" evidence="8">
    <location>
        <begin position="8"/>
        <end position="81"/>
    </location>
</feature>
<dbReference type="EMBL" id="JAGTXO010000031">
    <property type="protein sequence ID" value="KAG8460666.1"/>
    <property type="molecule type" value="Genomic_DNA"/>
</dbReference>
<dbReference type="Proteomes" id="UP000751190">
    <property type="component" value="Unassembled WGS sequence"/>
</dbReference>